<reference evidence="4 5" key="1">
    <citation type="submission" date="2017-03" db="EMBL/GenBank/DDBJ databases">
        <authorList>
            <person name="Afonso C.L."/>
            <person name="Miller P.J."/>
            <person name="Scott M.A."/>
            <person name="Spackman E."/>
            <person name="Goraichik I."/>
            <person name="Dimitrov K.M."/>
            <person name="Suarez D.L."/>
            <person name="Swayne D.E."/>
        </authorList>
    </citation>
    <scope>NUCLEOTIDE SEQUENCE [LARGE SCALE GENOMIC DNA]</scope>
    <source>
        <strain evidence="4">SB41UT1</strain>
    </source>
</reference>
<dbReference type="OrthoDB" id="9766710at2"/>
<keyword evidence="5" id="KW-1185">Reference proteome</keyword>
<name>A0A1X7ARN2_9GAMM</name>
<keyword evidence="1" id="KW-0677">Repeat</keyword>
<dbReference type="SUPFAM" id="SSF48452">
    <property type="entry name" value="TPR-like"/>
    <property type="match status" value="1"/>
</dbReference>
<dbReference type="PANTHER" id="PTHR44858:SF1">
    <property type="entry name" value="UDP-N-ACETYLGLUCOSAMINE--PEPTIDE N-ACETYLGLUCOSAMINYLTRANSFERASE SPINDLY-RELATED"/>
    <property type="match status" value="1"/>
</dbReference>
<dbReference type="InterPro" id="IPR019734">
    <property type="entry name" value="TPR_rpt"/>
</dbReference>
<gene>
    <name evidence="4" type="ORF">EHSB41UT_04576</name>
</gene>
<dbReference type="SMART" id="SM00028">
    <property type="entry name" value="TPR"/>
    <property type="match status" value="4"/>
</dbReference>
<dbReference type="Pfam" id="PF12895">
    <property type="entry name" value="ANAPC3"/>
    <property type="match status" value="1"/>
</dbReference>
<accession>A0A1X7ARN2</accession>
<dbReference type="PANTHER" id="PTHR44858">
    <property type="entry name" value="TETRATRICOPEPTIDE REPEAT PROTEIN 6"/>
    <property type="match status" value="1"/>
</dbReference>
<evidence type="ECO:0000313" key="4">
    <source>
        <dbReference type="EMBL" id="SMA50759.1"/>
    </source>
</evidence>
<dbReference type="Gene3D" id="1.25.40.10">
    <property type="entry name" value="Tetratricopeptide repeat domain"/>
    <property type="match status" value="2"/>
</dbReference>
<organism evidence="4 5">
    <name type="scientific">Parendozoicomonas haliclonae</name>
    <dbReference type="NCBI Taxonomy" id="1960125"/>
    <lineage>
        <taxon>Bacteria</taxon>
        <taxon>Pseudomonadati</taxon>
        <taxon>Pseudomonadota</taxon>
        <taxon>Gammaproteobacteria</taxon>
        <taxon>Oceanospirillales</taxon>
        <taxon>Endozoicomonadaceae</taxon>
        <taxon>Parendozoicomonas</taxon>
    </lineage>
</organism>
<dbReference type="PROSITE" id="PS50005">
    <property type="entry name" value="TPR"/>
    <property type="match status" value="1"/>
</dbReference>
<sequence>MTSSISDQKTSSDRAEQLFYQGIEEMNSGRLQEAETALAESLQLEPAHCSTAFNLAICHVRQGNYTCALELFERTIELDPTLSTAYFYAGKTAALMNNYEDAITYFDRSLNSELPELPVRIARALALQAHGRMADAVADFTFVLEQEDNVAYRINRATCLMGMHDFNRALEDIDTLHKDGEVSVETLVIQFLSLKHLDCNHEALQVFEQLQQLDPDRGEQLQASLAEELEEARSAINTIAKG</sequence>
<protein>
    <submittedName>
        <fullName evidence="4">Lipoprotein NlpI</fullName>
    </submittedName>
</protein>
<feature type="repeat" description="TPR" evidence="3">
    <location>
        <begin position="49"/>
        <end position="82"/>
    </location>
</feature>
<keyword evidence="2 3" id="KW-0802">TPR repeat</keyword>
<evidence type="ECO:0000256" key="3">
    <source>
        <dbReference type="PROSITE-ProRule" id="PRU00339"/>
    </source>
</evidence>
<dbReference type="Proteomes" id="UP000196573">
    <property type="component" value="Unassembled WGS sequence"/>
</dbReference>
<evidence type="ECO:0000313" key="5">
    <source>
        <dbReference type="Proteomes" id="UP000196573"/>
    </source>
</evidence>
<evidence type="ECO:0000256" key="2">
    <source>
        <dbReference type="ARBA" id="ARBA00022803"/>
    </source>
</evidence>
<keyword evidence="4" id="KW-0449">Lipoprotein</keyword>
<proteinExistence type="predicted"/>
<dbReference type="AlphaFoldDB" id="A0A1X7ARN2"/>
<dbReference type="InterPro" id="IPR011990">
    <property type="entry name" value="TPR-like_helical_dom_sf"/>
</dbReference>
<evidence type="ECO:0000256" key="1">
    <source>
        <dbReference type="ARBA" id="ARBA00022737"/>
    </source>
</evidence>
<dbReference type="EMBL" id="FWPT01000016">
    <property type="protein sequence ID" value="SMA50759.1"/>
    <property type="molecule type" value="Genomic_DNA"/>
</dbReference>
<dbReference type="InterPro" id="IPR050498">
    <property type="entry name" value="Ycf3"/>
</dbReference>
<dbReference type="RefSeq" id="WP_087113198.1">
    <property type="nucleotide sequence ID" value="NZ_CBCSCN010000018.1"/>
</dbReference>